<dbReference type="AlphaFoldDB" id="A0A0R2DN07"/>
<comment type="caution">
    <text evidence="3">The sequence shown here is derived from an EMBL/GenBank/DDBJ whole genome shotgun (WGS) entry which is preliminary data.</text>
</comment>
<name>A0A0R2DN07_9LACO</name>
<reference evidence="3 4" key="1">
    <citation type="journal article" date="2015" name="Genome Announc.">
        <title>Expanding the biotechnology potential of lactobacilli through comparative genomics of 213 strains and associated genera.</title>
        <authorList>
            <person name="Sun Z."/>
            <person name="Harris H.M."/>
            <person name="McCann A."/>
            <person name="Guo C."/>
            <person name="Argimon S."/>
            <person name="Zhang W."/>
            <person name="Yang X."/>
            <person name="Jeffery I.B."/>
            <person name="Cooney J.C."/>
            <person name="Kagawa T.F."/>
            <person name="Liu W."/>
            <person name="Song Y."/>
            <person name="Salvetti E."/>
            <person name="Wrobel A."/>
            <person name="Rasinkangas P."/>
            <person name="Parkhill J."/>
            <person name="Rea M.C."/>
            <person name="O'Sullivan O."/>
            <person name="Ritari J."/>
            <person name="Douillard F.P."/>
            <person name="Paul Ross R."/>
            <person name="Yang R."/>
            <person name="Briner A.E."/>
            <person name="Felis G.E."/>
            <person name="de Vos W.M."/>
            <person name="Barrangou R."/>
            <person name="Klaenhammer T.R."/>
            <person name="Caufield P.W."/>
            <person name="Cui Y."/>
            <person name="Zhang H."/>
            <person name="O'Toole P.W."/>
        </authorList>
    </citation>
    <scope>NUCLEOTIDE SEQUENCE [LARGE SCALE GENOMIC DNA]</scope>
    <source>
        <strain evidence="3 4">DSM 21775</strain>
    </source>
</reference>
<sequence length="316" mass="34936">MNLMHLRGKWKLLFTVTALLVLPALLVGCGKKDSSKAKGYTPKKLTVEFVPSSNAGTIEAKAKPLEGLLKKELGIPVKVSVSTDYNTIVEAMGSKKVDVGYLPPDAYVLAHKQYGDKVLLQAQRFGIKEPNDENTKKLVDYYRAQILVRADSGIKSIKDLKGKKIAVQDTTSTAGWVYPAVEMLDHGVNINKNGIKTVQVKGHDQGVLSVYNKNTDAAFVFQGARKLVMNDQKDIMKKVVPIYTTAKIPNDTITVRGDMSAKWQKKIASAFKDIAKTKKGHDIISSVYSHEGYTDSKDSNFDIIRKYDKEAAKLDK</sequence>
<comment type="similarity">
    <text evidence="1">Belongs to the phosphate/phosphite/phosphonate binding protein family.</text>
</comment>
<gene>
    <name evidence="3" type="ORF">FD13_GL000788</name>
</gene>
<accession>A0A0R2DN07</accession>
<keyword evidence="4" id="KW-1185">Reference proteome</keyword>
<dbReference type="GO" id="GO:0043190">
    <property type="term" value="C:ATP-binding cassette (ABC) transporter complex"/>
    <property type="evidence" value="ECO:0007669"/>
    <property type="project" value="InterPro"/>
</dbReference>
<evidence type="ECO:0000313" key="4">
    <source>
        <dbReference type="Proteomes" id="UP000051589"/>
    </source>
</evidence>
<dbReference type="GO" id="GO:0055085">
    <property type="term" value="P:transmembrane transport"/>
    <property type="evidence" value="ECO:0007669"/>
    <property type="project" value="InterPro"/>
</dbReference>
<evidence type="ECO:0000256" key="1">
    <source>
        <dbReference type="ARBA" id="ARBA00007162"/>
    </source>
</evidence>
<organism evidence="3 4">
    <name type="scientific">Levilactobacillus senmaizukei DSM 21775 = NBRC 103853</name>
    <dbReference type="NCBI Taxonomy" id="1423803"/>
    <lineage>
        <taxon>Bacteria</taxon>
        <taxon>Bacillati</taxon>
        <taxon>Bacillota</taxon>
        <taxon>Bacilli</taxon>
        <taxon>Lactobacillales</taxon>
        <taxon>Lactobacillaceae</taxon>
        <taxon>Levilactobacillus</taxon>
    </lineage>
</organism>
<dbReference type="InterPro" id="IPR005770">
    <property type="entry name" value="PhnD"/>
</dbReference>
<dbReference type="PANTHER" id="PTHR35841">
    <property type="entry name" value="PHOSPHONATES-BINDING PERIPLASMIC PROTEIN"/>
    <property type="match status" value="1"/>
</dbReference>
<dbReference type="Proteomes" id="UP000051589">
    <property type="component" value="Unassembled WGS sequence"/>
</dbReference>
<dbReference type="PATRIC" id="fig|1423803.3.peg.786"/>
<dbReference type="STRING" id="1423803.FD13_GL000788"/>
<dbReference type="EMBL" id="AYZH01000019">
    <property type="protein sequence ID" value="KRN01562.1"/>
    <property type="molecule type" value="Genomic_DNA"/>
</dbReference>
<dbReference type="SUPFAM" id="SSF53850">
    <property type="entry name" value="Periplasmic binding protein-like II"/>
    <property type="match status" value="1"/>
</dbReference>
<dbReference type="PROSITE" id="PS51257">
    <property type="entry name" value="PROKAR_LIPOPROTEIN"/>
    <property type="match status" value="1"/>
</dbReference>
<evidence type="ECO:0000256" key="2">
    <source>
        <dbReference type="ARBA" id="ARBA00022729"/>
    </source>
</evidence>
<dbReference type="Gene3D" id="3.40.190.10">
    <property type="entry name" value="Periplasmic binding protein-like II"/>
    <property type="match status" value="2"/>
</dbReference>
<dbReference type="Pfam" id="PF12974">
    <property type="entry name" value="Phosphonate-bd"/>
    <property type="match status" value="1"/>
</dbReference>
<protein>
    <submittedName>
        <fullName evidence="3">Phosphate phosphonate ABC transporter periplasmic protein</fullName>
    </submittedName>
</protein>
<dbReference type="PANTHER" id="PTHR35841:SF1">
    <property type="entry name" value="PHOSPHONATES-BINDING PERIPLASMIC PROTEIN"/>
    <property type="match status" value="1"/>
</dbReference>
<evidence type="ECO:0000313" key="3">
    <source>
        <dbReference type="EMBL" id="KRN01562.1"/>
    </source>
</evidence>
<dbReference type="CDD" id="cd01071">
    <property type="entry name" value="PBP2_PhnD_like"/>
    <property type="match status" value="1"/>
</dbReference>
<dbReference type="NCBIfam" id="TIGR01098">
    <property type="entry name" value="3A0109s03R"/>
    <property type="match status" value="1"/>
</dbReference>
<keyword evidence="2" id="KW-0732">Signal</keyword>
<proteinExistence type="inferred from homology"/>